<comment type="caution">
    <text evidence="2">The sequence shown here is derived from an EMBL/GenBank/DDBJ whole genome shotgun (WGS) entry which is preliminary data.</text>
</comment>
<dbReference type="EMBL" id="JADOET010000002">
    <property type="protein sequence ID" value="MBF8148987.1"/>
    <property type="molecule type" value="Genomic_DNA"/>
</dbReference>
<organism evidence="2 3">
    <name type="scientific">Winogradskyella marina</name>
    <dbReference type="NCBI Taxonomy" id="2785530"/>
    <lineage>
        <taxon>Bacteria</taxon>
        <taxon>Pseudomonadati</taxon>
        <taxon>Bacteroidota</taxon>
        <taxon>Flavobacteriia</taxon>
        <taxon>Flavobacteriales</taxon>
        <taxon>Flavobacteriaceae</taxon>
        <taxon>Winogradskyella</taxon>
    </lineage>
</organism>
<feature type="transmembrane region" description="Helical" evidence="1">
    <location>
        <begin position="197"/>
        <end position="217"/>
    </location>
</feature>
<evidence type="ECO:0000256" key="1">
    <source>
        <dbReference type="SAM" id="Phobius"/>
    </source>
</evidence>
<dbReference type="RefSeq" id="WP_195870269.1">
    <property type="nucleotide sequence ID" value="NZ_JADOET010000002.1"/>
</dbReference>
<keyword evidence="3" id="KW-1185">Reference proteome</keyword>
<gene>
    <name evidence="2" type="ORF">ITJ86_03710</name>
</gene>
<proteinExistence type="predicted"/>
<dbReference type="Proteomes" id="UP000611215">
    <property type="component" value="Unassembled WGS sequence"/>
</dbReference>
<feature type="transmembrane region" description="Helical" evidence="1">
    <location>
        <begin position="112"/>
        <end position="132"/>
    </location>
</feature>
<keyword evidence="1" id="KW-0812">Transmembrane</keyword>
<reference evidence="2 3" key="1">
    <citation type="submission" date="2020-11" db="EMBL/GenBank/DDBJ databases">
        <title>Winogradskyella marina sp. nov., isolated from marine sediment.</title>
        <authorList>
            <person name="Bo J."/>
            <person name="Wang S."/>
            <person name="Song X."/>
            <person name="Du Z."/>
        </authorList>
    </citation>
    <scope>NUCLEOTIDE SEQUENCE [LARGE SCALE GENOMIC DNA]</scope>
    <source>
        <strain evidence="2 3">F6397</strain>
    </source>
</reference>
<protein>
    <submittedName>
        <fullName evidence="2">Uncharacterized protein</fullName>
    </submittedName>
</protein>
<evidence type="ECO:0000313" key="3">
    <source>
        <dbReference type="Proteomes" id="UP000611215"/>
    </source>
</evidence>
<keyword evidence="1" id="KW-1133">Transmembrane helix</keyword>
<feature type="transmembrane region" description="Helical" evidence="1">
    <location>
        <begin position="138"/>
        <end position="156"/>
    </location>
</feature>
<sequence length="240" mass="28484">MKLTKEEIKFIDNYLIKNEVKFWDVRLELLDHIVSAVEDKMANDGISFNEALLEVHRGFGNQFIEFGVSKDRIFEKGLYQSNIGFKKFTRNKQKELGRKYRKMTWNHLKTKFLTFKFWLEYIAVILSFITIYQIKPELSFLIGLLVLILPTIYSAYYTFKDKSTRKSLNFAMATSSAMLVWSMYNLSYYILKENYENAASMPDGFFVVVACLFYPMIRTNIDVYRKVYEENKKSFSLKFL</sequence>
<accession>A0ABS0EEV5</accession>
<keyword evidence="1" id="KW-0472">Membrane</keyword>
<feature type="transmembrane region" description="Helical" evidence="1">
    <location>
        <begin position="168"/>
        <end position="191"/>
    </location>
</feature>
<evidence type="ECO:0000313" key="2">
    <source>
        <dbReference type="EMBL" id="MBF8148987.1"/>
    </source>
</evidence>
<name>A0ABS0EEV5_9FLAO</name>